<dbReference type="Proteomes" id="UP000269412">
    <property type="component" value="Unassembled WGS sequence"/>
</dbReference>
<proteinExistence type="predicted"/>
<keyword evidence="4" id="KW-1185">Reference proteome</keyword>
<evidence type="ECO:0000256" key="1">
    <source>
        <dbReference type="SAM" id="Coils"/>
    </source>
</evidence>
<evidence type="ECO:0000313" key="4">
    <source>
        <dbReference type="Proteomes" id="UP000269412"/>
    </source>
</evidence>
<dbReference type="InterPro" id="IPR011053">
    <property type="entry name" value="Single_hybrid_motif"/>
</dbReference>
<accession>A0A495E9C2</accession>
<dbReference type="PANTHER" id="PTHR30386">
    <property type="entry name" value="MEMBRANE FUSION SUBUNIT OF EMRAB-TOLC MULTIDRUG EFFLUX PUMP"/>
    <property type="match status" value="1"/>
</dbReference>
<keyword evidence="2" id="KW-1133">Transmembrane helix</keyword>
<comment type="caution">
    <text evidence="3">The sequence shown here is derived from an EMBL/GenBank/DDBJ whole genome shotgun (WGS) entry which is preliminary data.</text>
</comment>
<dbReference type="SUPFAM" id="SSF51230">
    <property type="entry name" value="Single hybrid motif"/>
    <property type="match status" value="1"/>
</dbReference>
<keyword evidence="2" id="KW-0812">Transmembrane</keyword>
<feature type="coiled-coil region" evidence="1">
    <location>
        <begin position="203"/>
        <end position="233"/>
    </location>
</feature>
<dbReference type="Gene3D" id="2.40.50.100">
    <property type="match status" value="1"/>
</dbReference>
<evidence type="ECO:0000313" key="3">
    <source>
        <dbReference type="EMBL" id="RKR13093.1"/>
    </source>
</evidence>
<sequence length="452" mass="51308">MLNISNNKVSEYIDLKKFESGKEIFTKEYHKRFKIFLLVFSIALIIILFLPWTQNITSNGNVTTIKPNQRPQTIQSQIPGRIEEWFVQEGNIVKKGDTILRISEVKSDYFDKKLAERTDNQITAKSSSVAAYKSKVGALKNQISALKQERVLKLKQAKNKLIQTRLKVKTDSIDLVAAKIKADIAKTQFNRAVLLQQEGLKAVKDVEEKRAKLQEAEAKLISQENKFLSANNDVVISELSISTLNATYADKLAKAQSNLYTAQSSGYDTEVEVSKLETNLANYQKRNSLLFITAPQDGLINKTIKSGVGETFKEGEHLVNIMPTNYELAVEMYVRPIDLPLLHLDEKVRVQFDGWPAIVFSGWPNVSYGTYGAKVIAIENYSSKNGMYRVLLAPDKNEVMWPKDIRVGSGAKTIALLDDVPIWFEMWRQLNSFPPNFYQPNQGKNKKYQNKE</sequence>
<feature type="transmembrane region" description="Helical" evidence="2">
    <location>
        <begin position="35"/>
        <end position="52"/>
    </location>
</feature>
<dbReference type="EMBL" id="RBIQ01000008">
    <property type="protein sequence ID" value="RKR13093.1"/>
    <property type="molecule type" value="Genomic_DNA"/>
</dbReference>
<dbReference type="AlphaFoldDB" id="A0A495E9C2"/>
<dbReference type="OrthoDB" id="9760528at2"/>
<keyword evidence="1" id="KW-0175">Coiled coil</keyword>
<dbReference type="InterPro" id="IPR050739">
    <property type="entry name" value="MFP"/>
</dbReference>
<reference evidence="3 4" key="1">
    <citation type="submission" date="2018-10" db="EMBL/GenBank/DDBJ databases">
        <title>Genomic Encyclopedia of Archaeal and Bacterial Type Strains, Phase II (KMG-II): from individual species to whole genera.</title>
        <authorList>
            <person name="Goeker M."/>
        </authorList>
    </citation>
    <scope>NUCLEOTIDE SEQUENCE [LARGE SCALE GENOMIC DNA]</scope>
    <source>
        <strain evidence="3 4">DSM 25230</strain>
    </source>
</reference>
<keyword evidence="2" id="KW-0472">Membrane</keyword>
<dbReference type="RefSeq" id="WP_121066599.1">
    <property type="nucleotide sequence ID" value="NZ_RBIQ01000008.1"/>
</dbReference>
<name>A0A495E9C2_9FLAO</name>
<organism evidence="3 4">
    <name type="scientific">Maribacter vaceletii</name>
    <dbReference type="NCBI Taxonomy" id="1206816"/>
    <lineage>
        <taxon>Bacteria</taxon>
        <taxon>Pseudomonadati</taxon>
        <taxon>Bacteroidota</taxon>
        <taxon>Flavobacteriia</taxon>
        <taxon>Flavobacteriales</taxon>
        <taxon>Flavobacteriaceae</taxon>
        <taxon>Maribacter</taxon>
    </lineage>
</organism>
<gene>
    <name evidence="3" type="ORF">CLV91_1807</name>
</gene>
<evidence type="ECO:0000256" key="2">
    <source>
        <dbReference type="SAM" id="Phobius"/>
    </source>
</evidence>
<protein>
    <submittedName>
        <fullName evidence="3">Multidrug resistance efflux pump</fullName>
    </submittedName>
</protein>